<reference evidence="1" key="1">
    <citation type="submission" date="2021-08" db="EMBL/GenBank/DDBJ databases">
        <authorList>
            <person name="Misof B."/>
            <person name="Oliver O."/>
            <person name="Podsiadlowski L."/>
            <person name="Donath A."/>
            <person name="Peters R."/>
            <person name="Mayer C."/>
            <person name="Rust J."/>
            <person name="Gunkel S."/>
            <person name="Lesny P."/>
            <person name="Martin S."/>
            <person name="Oeyen J.P."/>
            <person name="Petersen M."/>
            <person name="Panagiotis P."/>
            <person name="Wilbrandt J."/>
            <person name="Tanja T."/>
        </authorList>
    </citation>
    <scope>NUCLEOTIDE SEQUENCE</scope>
    <source>
        <strain evidence="1">GBR_01_08_01A</strain>
        <tissue evidence="1">Thorax + abdomen</tissue>
    </source>
</reference>
<dbReference type="AlphaFoldDB" id="A0AAD9R9I2"/>
<proteinExistence type="predicted"/>
<dbReference type="EMBL" id="JAIFRP010004412">
    <property type="protein sequence ID" value="KAK2575624.1"/>
    <property type="molecule type" value="Genomic_DNA"/>
</dbReference>
<evidence type="ECO:0000313" key="2">
    <source>
        <dbReference type="Proteomes" id="UP001258017"/>
    </source>
</evidence>
<evidence type="ECO:0000313" key="1">
    <source>
        <dbReference type="EMBL" id="KAK2575624.1"/>
    </source>
</evidence>
<organism evidence="1 2">
    <name type="scientific">Odynerus spinipes</name>
    <dbReference type="NCBI Taxonomy" id="1348599"/>
    <lineage>
        <taxon>Eukaryota</taxon>
        <taxon>Metazoa</taxon>
        <taxon>Ecdysozoa</taxon>
        <taxon>Arthropoda</taxon>
        <taxon>Hexapoda</taxon>
        <taxon>Insecta</taxon>
        <taxon>Pterygota</taxon>
        <taxon>Neoptera</taxon>
        <taxon>Endopterygota</taxon>
        <taxon>Hymenoptera</taxon>
        <taxon>Apocrita</taxon>
        <taxon>Aculeata</taxon>
        <taxon>Vespoidea</taxon>
        <taxon>Vespidae</taxon>
        <taxon>Eumeninae</taxon>
        <taxon>Odynerus</taxon>
    </lineage>
</organism>
<reference evidence="1" key="2">
    <citation type="journal article" date="2023" name="Commun. Biol.">
        <title>Intrasexual cuticular hydrocarbon dimorphism in a wasp sheds light on hydrocarbon biosynthesis genes in Hymenoptera.</title>
        <authorList>
            <person name="Moris V.C."/>
            <person name="Podsiadlowski L."/>
            <person name="Martin S."/>
            <person name="Oeyen J.P."/>
            <person name="Donath A."/>
            <person name="Petersen M."/>
            <person name="Wilbrandt J."/>
            <person name="Misof B."/>
            <person name="Liedtke D."/>
            <person name="Thamm M."/>
            <person name="Scheiner R."/>
            <person name="Schmitt T."/>
            <person name="Niehuis O."/>
        </authorList>
    </citation>
    <scope>NUCLEOTIDE SEQUENCE</scope>
    <source>
        <strain evidence="1">GBR_01_08_01A</strain>
    </source>
</reference>
<dbReference type="Proteomes" id="UP001258017">
    <property type="component" value="Unassembled WGS sequence"/>
</dbReference>
<keyword evidence="2" id="KW-1185">Reference proteome</keyword>
<sequence length="109" mass="12865">MRKKSDVLEKKNVNRITSSDFDSDIDQCNRSDTECHENFIDEILQELVIDEERRTDDTEENTIEFGEWNEFSGRQKSFSFSETGDLIRQLPGDVNPYDVFELFIDDEIM</sequence>
<protein>
    <submittedName>
        <fullName evidence="1">Uncharacterized protein</fullName>
    </submittedName>
</protein>
<name>A0AAD9R9I2_9HYME</name>
<accession>A0AAD9R9I2</accession>
<gene>
    <name evidence="1" type="ORF">KPH14_011887</name>
</gene>
<comment type="caution">
    <text evidence="1">The sequence shown here is derived from an EMBL/GenBank/DDBJ whole genome shotgun (WGS) entry which is preliminary data.</text>
</comment>